<proteinExistence type="predicted"/>
<dbReference type="CDD" id="cd00144">
    <property type="entry name" value="MPP_PPP_family"/>
    <property type="match status" value="1"/>
</dbReference>
<keyword evidence="1" id="KW-0472">Membrane</keyword>
<dbReference type="STRING" id="103827.A0A158RC23"/>
<organism evidence="6">
    <name type="scientific">Thelazia callipaeda</name>
    <name type="common">Oriental eyeworm</name>
    <name type="synonym">Parasitic nematode</name>
    <dbReference type="NCBI Taxonomy" id="103827"/>
    <lineage>
        <taxon>Eukaryota</taxon>
        <taxon>Metazoa</taxon>
        <taxon>Ecdysozoa</taxon>
        <taxon>Nematoda</taxon>
        <taxon>Chromadorea</taxon>
        <taxon>Rhabditida</taxon>
        <taxon>Spirurina</taxon>
        <taxon>Spiruromorpha</taxon>
        <taxon>Thelazioidea</taxon>
        <taxon>Thelaziidae</taxon>
        <taxon>Thelazia</taxon>
    </lineage>
</organism>
<dbReference type="InterPro" id="IPR050341">
    <property type="entry name" value="PP1_catalytic_subunit"/>
</dbReference>
<protein>
    <submittedName>
        <fullName evidence="6">SER_THR_PHOSPHATASE domain-containing protein</fullName>
    </submittedName>
</protein>
<reference evidence="6" key="1">
    <citation type="submission" date="2016-04" db="UniProtKB">
        <authorList>
            <consortium name="WormBaseParasite"/>
        </authorList>
    </citation>
    <scope>IDENTIFICATION</scope>
</reference>
<reference evidence="4 5" key="2">
    <citation type="submission" date="2018-11" db="EMBL/GenBank/DDBJ databases">
        <authorList>
            <consortium name="Pathogen Informatics"/>
        </authorList>
    </citation>
    <scope>NUCLEOTIDE SEQUENCE [LARGE SCALE GENOMIC DNA]</scope>
</reference>
<dbReference type="Gene3D" id="3.60.21.10">
    <property type="match status" value="1"/>
</dbReference>
<dbReference type="GO" id="GO:0005634">
    <property type="term" value="C:nucleus"/>
    <property type="evidence" value="ECO:0007669"/>
    <property type="project" value="TreeGrafter"/>
</dbReference>
<dbReference type="WBParaSite" id="TCLT_0000623701-mRNA-1">
    <property type="protein sequence ID" value="TCLT_0000623701-mRNA-1"/>
    <property type="gene ID" value="TCLT_0000623701"/>
</dbReference>
<evidence type="ECO:0000256" key="2">
    <source>
        <dbReference type="SAM" id="SignalP"/>
    </source>
</evidence>
<dbReference type="SUPFAM" id="SSF56300">
    <property type="entry name" value="Metallo-dependent phosphatases"/>
    <property type="match status" value="1"/>
</dbReference>
<accession>A0A158RC23</accession>
<feature type="transmembrane region" description="Helical" evidence="1">
    <location>
        <begin position="122"/>
        <end position="141"/>
    </location>
</feature>
<feature type="domain" description="Serine/threonine specific protein phosphatases" evidence="3">
    <location>
        <begin position="259"/>
        <end position="523"/>
    </location>
</feature>
<evidence type="ECO:0000313" key="4">
    <source>
        <dbReference type="EMBL" id="VDN03557.1"/>
    </source>
</evidence>
<dbReference type="InterPro" id="IPR029052">
    <property type="entry name" value="Metallo-depent_PP-like"/>
</dbReference>
<keyword evidence="1" id="KW-0812">Transmembrane</keyword>
<evidence type="ECO:0000259" key="3">
    <source>
        <dbReference type="SMART" id="SM00156"/>
    </source>
</evidence>
<name>A0A158RC23_THECL</name>
<evidence type="ECO:0000313" key="5">
    <source>
        <dbReference type="Proteomes" id="UP000276776"/>
    </source>
</evidence>
<dbReference type="SMART" id="SM00156">
    <property type="entry name" value="PP2Ac"/>
    <property type="match status" value="1"/>
</dbReference>
<dbReference type="InterPro" id="IPR006186">
    <property type="entry name" value="Ser/Thr-sp_prot-phosphatase"/>
</dbReference>
<dbReference type="PANTHER" id="PTHR11668">
    <property type="entry name" value="SERINE/THREONINE PROTEIN PHOSPHATASE"/>
    <property type="match status" value="1"/>
</dbReference>
<evidence type="ECO:0000256" key="1">
    <source>
        <dbReference type="SAM" id="Phobius"/>
    </source>
</evidence>
<feature type="chain" id="PRO_5043135954" evidence="2">
    <location>
        <begin position="25"/>
        <end position="529"/>
    </location>
</feature>
<dbReference type="InterPro" id="IPR004843">
    <property type="entry name" value="Calcineurin-like_PHP"/>
</dbReference>
<evidence type="ECO:0000313" key="6">
    <source>
        <dbReference type="WBParaSite" id="TCLT_0000623701-mRNA-1"/>
    </source>
</evidence>
<dbReference type="Pfam" id="PF00149">
    <property type="entry name" value="Metallophos"/>
    <property type="match status" value="1"/>
</dbReference>
<keyword evidence="1" id="KW-1133">Transmembrane helix</keyword>
<dbReference type="EMBL" id="UYYF01004399">
    <property type="protein sequence ID" value="VDN03557.1"/>
    <property type="molecule type" value="Genomic_DNA"/>
</dbReference>
<dbReference type="Proteomes" id="UP000276776">
    <property type="component" value="Unassembled WGS sequence"/>
</dbReference>
<keyword evidence="5" id="KW-1185">Reference proteome</keyword>
<keyword evidence="2" id="KW-0732">Signal</keyword>
<dbReference type="GO" id="GO:0005737">
    <property type="term" value="C:cytoplasm"/>
    <property type="evidence" value="ECO:0007669"/>
    <property type="project" value="TreeGrafter"/>
</dbReference>
<gene>
    <name evidence="4" type="ORF">TCLT_LOCUS6226</name>
</gene>
<dbReference type="PRINTS" id="PR00114">
    <property type="entry name" value="STPHPHTASE"/>
</dbReference>
<dbReference type="PANTHER" id="PTHR11668:SF290">
    <property type="entry name" value="SERINE_THREONINE SPECIFIC PROTEIN PHOSPHATASES DOMAIN-CONTAINING PROTEIN"/>
    <property type="match status" value="1"/>
</dbReference>
<dbReference type="GO" id="GO:0004722">
    <property type="term" value="F:protein serine/threonine phosphatase activity"/>
    <property type="evidence" value="ECO:0007669"/>
    <property type="project" value="TreeGrafter"/>
</dbReference>
<dbReference type="AlphaFoldDB" id="A0A158RC23"/>
<sequence length="529" mass="60293">MVSASGCAIILLASFTVLPSMLSAIQCGSEYHPFDCNDRWMCIAMRESQIKRIKFSFRCDVLGMCSQECTELSTHDWCLIRNLTHDIKCCKNDYCNWEEEPLFAATKGDFHFLPGTELAAKVIIHVVILIFIIYPILTAIITECKLRKYRKIEYNPEFNANLLQPENIEFRDPVVKTGEPLDGCLNFDEFAEVMKGMAEYRAEDDKPEVTLPTQSVNYMGCEVHESLGFDYAIIIRVEPTKFESLLIRMIEQGPGFFNIEGAELYELLLELSEIFRTENSLLEIPADVVVIGEIRGRYSDLLRWFQLYGYPPRRRYLFLGGIIDQECAESIETLAFLAAYKITTPHHVFIIRGATEFFPFHIRKRFPVKLNTVLSAFITRICSEMPIAATVGNKILAVHSGISSKLKNLNAIKNIDRPPLSWKCRIPYDLAFGAPSSGIKMYQKIKGSRGHFFGAKAVEELIKQLQVELIIRTHTPYQKGYFMFASGRVLSIWSGNSHDVKLATTIYIDSKLRIKVHSITPVEVRTVTN</sequence>
<dbReference type="OrthoDB" id="5826368at2759"/>
<dbReference type="OMA" id="THDIKCC"/>
<feature type="signal peptide" evidence="2">
    <location>
        <begin position="1"/>
        <end position="24"/>
    </location>
</feature>